<keyword evidence="2" id="KW-1185">Reference proteome</keyword>
<dbReference type="EMBL" id="BJWL01000025">
    <property type="protein sequence ID" value="GFZ16559.1"/>
    <property type="molecule type" value="Genomic_DNA"/>
</dbReference>
<gene>
    <name evidence="1" type="ORF">Acr_25g0009680</name>
</gene>
<dbReference type="Proteomes" id="UP000585474">
    <property type="component" value="Unassembled WGS sequence"/>
</dbReference>
<sequence>MQHIWKEALCITRIPRTTSMPTVKFASIELGITHATPNMDRNKPSKTECERSPVHMSRLYRSTCHALKTGGVCLAFADEVLCWLYDEDYILQFAPPFNRLELLQGQSCPAVITSHVELL</sequence>
<reference evidence="1 2" key="1">
    <citation type="submission" date="2019-07" db="EMBL/GenBank/DDBJ databases">
        <title>De Novo Assembly of kiwifruit Actinidia rufa.</title>
        <authorList>
            <person name="Sugita-Konishi S."/>
            <person name="Sato K."/>
            <person name="Mori E."/>
            <person name="Abe Y."/>
            <person name="Kisaki G."/>
            <person name="Hamano K."/>
            <person name="Suezawa K."/>
            <person name="Otani M."/>
            <person name="Fukuda T."/>
            <person name="Manabe T."/>
            <person name="Gomi K."/>
            <person name="Tabuchi M."/>
            <person name="Akimitsu K."/>
            <person name="Kataoka I."/>
        </authorList>
    </citation>
    <scope>NUCLEOTIDE SEQUENCE [LARGE SCALE GENOMIC DNA]</scope>
    <source>
        <strain evidence="2">cv. Fuchu</strain>
    </source>
</reference>
<proteinExistence type="predicted"/>
<organism evidence="1 2">
    <name type="scientific">Actinidia rufa</name>
    <dbReference type="NCBI Taxonomy" id="165716"/>
    <lineage>
        <taxon>Eukaryota</taxon>
        <taxon>Viridiplantae</taxon>
        <taxon>Streptophyta</taxon>
        <taxon>Embryophyta</taxon>
        <taxon>Tracheophyta</taxon>
        <taxon>Spermatophyta</taxon>
        <taxon>Magnoliopsida</taxon>
        <taxon>eudicotyledons</taxon>
        <taxon>Gunneridae</taxon>
        <taxon>Pentapetalae</taxon>
        <taxon>asterids</taxon>
        <taxon>Ericales</taxon>
        <taxon>Actinidiaceae</taxon>
        <taxon>Actinidia</taxon>
    </lineage>
</organism>
<dbReference type="OrthoDB" id="5853397at2759"/>
<comment type="caution">
    <text evidence="1">The sequence shown here is derived from an EMBL/GenBank/DDBJ whole genome shotgun (WGS) entry which is preliminary data.</text>
</comment>
<accession>A0A7J0H0G8</accession>
<evidence type="ECO:0000313" key="1">
    <source>
        <dbReference type="EMBL" id="GFZ16559.1"/>
    </source>
</evidence>
<name>A0A7J0H0G8_9ERIC</name>
<protein>
    <submittedName>
        <fullName evidence="1">Glycine-rich protein</fullName>
    </submittedName>
</protein>
<evidence type="ECO:0000313" key="2">
    <source>
        <dbReference type="Proteomes" id="UP000585474"/>
    </source>
</evidence>
<dbReference type="AlphaFoldDB" id="A0A7J0H0G8"/>